<dbReference type="InterPro" id="IPR004626">
    <property type="entry name" value="RarD"/>
</dbReference>
<feature type="transmembrane region" description="Helical" evidence="8">
    <location>
        <begin position="269"/>
        <end position="288"/>
    </location>
</feature>
<dbReference type="RefSeq" id="WP_261895881.1">
    <property type="nucleotide sequence ID" value="NZ_AP024895.1"/>
</dbReference>
<sequence>MFKGVFLSVLSSSLFGGLYYYATLLMPLTGQQIYGWRMLLTFPFITAFLWFSGDFQLVTKLFQRIKQKPILILYLAISSGLLGVQQLLFMWAPINGRAMQVSEGYFLLPLTMLLVGRFVYREHLTPIQILAGISAAIGVGHEVLQMGGISWETALVACGFPIYFMWRRYLDANHLGGFWFDMMFILPVAAWFTTQVEDYSVTLSINHHLPLLLLFLALISAIAFIAYIISSRLLPLSLFGLLGYVEPVWLVIVSILLGETISQAQLFTYVPIWCAVALLVLEGILSLVHKVRLRYA</sequence>
<keyword evidence="7 8" id="KW-0472">Membrane</keyword>
<evidence type="ECO:0000256" key="6">
    <source>
        <dbReference type="ARBA" id="ARBA00022989"/>
    </source>
</evidence>
<dbReference type="InterPro" id="IPR000620">
    <property type="entry name" value="EamA_dom"/>
</dbReference>
<name>A0ABZ0Q7A8_9VIBR</name>
<evidence type="ECO:0000256" key="4">
    <source>
        <dbReference type="ARBA" id="ARBA00022475"/>
    </source>
</evidence>
<feature type="transmembrane region" description="Helical" evidence="8">
    <location>
        <begin position="208"/>
        <end position="229"/>
    </location>
</feature>
<reference evidence="10 11" key="1">
    <citation type="submission" date="2023-11" db="EMBL/GenBank/DDBJ databases">
        <title>Plant-associative lifestyle of Vibrio porteresiae and its evolutionary dynamics.</title>
        <authorList>
            <person name="Rameshkumar N."/>
            <person name="Kirti K."/>
        </authorList>
    </citation>
    <scope>NUCLEOTIDE SEQUENCE [LARGE SCALE GENOMIC DNA]</scope>
    <source>
        <strain evidence="10 11">MSSRF30</strain>
    </source>
</reference>
<evidence type="ECO:0000313" key="10">
    <source>
        <dbReference type="EMBL" id="WPC72309.1"/>
    </source>
</evidence>
<keyword evidence="4" id="KW-1003">Cell membrane</keyword>
<feature type="domain" description="EamA" evidence="9">
    <location>
        <begin position="3"/>
        <end position="139"/>
    </location>
</feature>
<accession>A0ABZ0Q7A8</accession>
<dbReference type="NCBIfam" id="TIGR00688">
    <property type="entry name" value="rarD"/>
    <property type="match status" value="1"/>
</dbReference>
<evidence type="ECO:0000256" key="2">
    <source>
        <dbReference type="ARBA" id="ARBA00007362"/>
    </source>
</evidence>
<proteinExistence type="inferred from homology"/>
<feature type="transmembrane region" description="Helical" evidence="8">
    <location>
        <begin position="34"/>
        <end position="51"/>
    </location>
</feature>
<evidence type="ECO:0000256" key="5">
    <source>
        <dbReference type="ARBA" id="ARBA00022692"/>
    </source>
</evidence>
<keyword evidence="11" id="KW-1185">Reference proteome</keyword>
<dbReference type="Pfam" id="PF00892">
    <property type="entry name" value="EamA"/>
    <property type="match status" value="1"/>
</dbReference>
<organism evidence="10 11">
    <name type="scientific">Vibrio porteresiae DSM 19223</name>
    <dbReference type="NCBI Taxonomy" id="1123496"/>
    <lineage>
        <taxon>Bacteria</taxon>
        <taxon>Pseudomonadati</taxon>
        <taxon>Pseudomonadota</taxon>
        <taxon>Gammaproteobacteria</taxon>
        <taxon>Vibrionales</taxon>
        <taxon>Vibrionaceae</taxon>
        <taxon>Vibrio</taxon>
    </lineage>
</organism>
<dbReference type="InterPro" id="IPR037185">
    <property type="entry name" value="EmrE-like"/>
</dbReference>
<evidence type="ECO:0000259" key="9">
    <source>
        <dbReference type="Pfam" id="PF00892"/>
    </source>
</evidence>
<keyword evidence="5 8" id="KW-0812">Transmembrane</keyword>
<keyword evidence="6 8" id="KW-1133">Transmembrane helix</keyword>
<evidence type="ECO:0000256" key="7">
    <source>
        <dbReference type="ARBA" id="ARBA00023136"/>
    </source>
</evidence>
<feature type="transmembrane region" description="Helical" evidence="8">
    <location>
        <begin position="71"/>
        <end position="92"/>
    </location>
</feature>
<feature type="transmembrane region" description="Helical" evidence="8">
    <location>
        <begin position="104"/>
        <end position="120"/>
    </location>
</feature>
<protein>
    <submittedName>
        <fullName evidence="10">EamA family transporter RarD</fullName>
    </submittedName>
</protein>
<feature type="transmembrane region" description="Helical" evidence="8">
    <location>
        <begin position="178"/>
        <end position="196"/>
    </location>
</feature>
<gene>
    <name evidence="10" type="primary">rarD</name>
    <name evidence="10" type="ORF">R8Z52_09175</name>
</gene>
<comment type="subcellular location">
    <subcellularLocation>
        <location evidence="1">Cell membrane</location>
        <topology evidence="1">Multi-pass membrane protein</topology>
    </subcellularLocation>
</comment>
<dbReference type="SUPFAM" id="SSF103481">
    <property type="entry name" value="Multidrug resistance efflux transporter EmrE"/>
    <property type="match status" value="2"/>
</dbReference>
<dbReference type="Proteomes" id="UP001304071">
    <property type="component" value="Chromosome 1"/>
</dbReference>
<feature type="transmembrane region" description="Helical" evidence="8">
    <location>
        <begin position="236"/>
        <end position="257"/>
    </location>
</feature>
<evidence type="ECO:0000256" key="1">
    <source>
        <dbReference type="ARBA" id="ARBA00004651"/>
    </source>
</evidence>
<evidence type="ECO:0000256" key="3">
    <source>
        <dbReference type="ARBA" id="ARBA00022448"/>
    </source>
</evidence>
<evidence type="ECO:0000256" key="8">
    <source>
        <dbReference type="SAM" id="Phobius"/>
    </source>
</evidence>
<comment type="similarity">
    <text evidence="2">Belongs to the EamA transporter family.</text>
</comment>
<feature type="transmembrane region" description="Helical" evidence="8">
    <location>
        <begin position="5"/>
        <end position="22"/>
    </location>
</feature>
<evidence type="ECO:0000313" key="11">
    <source>
        <dbReference type="Proteomes" id="UP001304071"/>
    </source>
</evidence>
<keyword evidence="3" id="KW-0813">Transport</keyword>
<dbReference type="EMBL" id="CP138203">
    <property type="protein sequence ID" value="WPC72309.1"/>
    <property type="molecule type" value="Genomic_DNA"/>
</dbReference>